<keyword evidence="1" id="KW-1133">Transmembrane helix</keyword>
<feature type="transmembrane region" description="Helical" evidence="1">
    <location>
        <begin position="85"/>
        <end position="103"/>
    </location>
</feature>
<sequence>FLVKICNNSKNWKKTLQFDNLAFRIRIFSTTYRLILSGFKITQAILGAAVEPSPIACVVLEAATPPRNIFLLSRSHYCLSSSDESILMMIVLFTVLVMFGGIVQETFLPQLRRASSVASAS</sequence>
<dbReference type="EMBL" id="JASPKZ010010256">
    <property type="protein sequence ID" value="KAJ9574853.1"/>
    <property type="molecule type" value="Genomic_DNA"/>
</dbReference>
<reference evidence="2" key="2">
    <citation type="submission" date="2023-05" db="EMBL/GenBank/DDBJ databases">
        <authorList>
            <person name="Fouks B."/>
        </authorList>
    </citation>
    <scope>NUCLEOTIDE SEQUENCE</scope>
    <source>
        <strain evidence="2">Stay&amp;Tobe</strain>
        <tissue evidence="2">Testes</tissue>
    </source>
</reference>
<evidence type="ECO:0000313" key="2">
    <source>
        <dbReference type="EMBL" id="KAJ9574853.1"/>
    </source>
</evidence>
<dbReference type="Proteomes" id="UP001233999">
    <property type="component" value="Unassembled WGS sequence"/>
</dbReference>
<protein>
    <submittedName>
        <fullName evidence="2">Uncharacterized protein</fullName>
    </submittedName>
</protein>
<gene>
    <name evidence="2" type="ORF">L9F63_007978</name>
</gene>
<evidence type="ECO:0000313" key="3">
    <source>
        <dbReference type="Proteomes" id="UP001233999"/>
    </source>
</evidence>
<proteinExistence type="predicted"/>
<feature type="non-terminal residue" evidence="2">
    <location>
        <position position="1"/>
    </location>
</feature>
<name>A0AAD7Z7E0_DIPPU</name>
<comment type="caution">
    <text evidence="2">The sequence shown here is derived from an EMBL/GenBank/DDBJ whole genome shotgun (WGS) entry which is preliminary data.</text>
</comment>
<keyword evidence="3" id="KW-1185">Reference proteome</keyword>
<feature type="non-terminal residue" evidence="2">
    <location>
        <position position="121"/>
    </location>
</feature>
<evidence type="ECO:0000256" key="1">
    <source>
        <dbReference type="SAM" id="Phobius"/>
    </source>
</evidence>
<keyword evidence="1" id="KW-0812">Transmembrane</keyword>
<accession>A0AAD7Z7E0</accession>
<dbReference type="AlphaFoldDB" id="A0AAD7Z7E0"/>
<keyword evidence="1" id="KW-0472">Membrane</keyword>
<reference evidence="2" key="1">
    <citation type="journal article" date="2023" name="IScience">
        <title>Live-bearing cockroach genome reveals convergent evolutionary mechanisms linked to viviparity in insects and beyond.</title>
        <authorList>
            <person name="Fouks B."/>
            <person name="Harrison M.C."/>
            <person name="Mikhailova A.A."/>
            <person name="Marchal E."/>
            <person name="English S."/>
            <person name="Carruthers M."/>
            <person name="Jennings E.C."/>
            <person name="Chiamaka E.L."/>
            <person name="Frigard R.A."/>
            <person name="Pippel M."/>
            <person name="Attardo G.M."/>
            <person name="Benoit J.B."/>
            <person name="Bornberg-Bauer E."/>
            <person name="Tobe S.S."/>
        </authorList>
    </citation>
    <scope>NUCLEOTIDE SEQUENCE</scope>
    <source>
        <strain evidence="2">Stay&amp;Tobe</strain>
    </source>
</reference>
<organism evidence="2 3">
    <name type="scientific">Diploptera punctata</name>
    <name type="common">Pacific beetle cockroach</name>
    <dbReference type="NCBI Taxonomy" id="6984"/>
    <lineage>
        <taxon>Eukaryota</taxon>
        <taxon>Metazoa</taxon>
        <taxon>Ecdysozoa</taxon>
        <taxon>Arthropoda</taxon>
        <taxon>Hexapoda</taxon>
        <taxon>Insecta</taxon>
        <taxon>Pterygota</taxon>
        <taxon>Neoptera</taxon>
        <taxon>Polyneoptera</taxon>
        <taxon>Dictyoptera</taxon>
        <taxon>Blattodea</taxon>
        <taxon>Blaberoidea</taxon>
        <taxon>Blaberidae</taxon>
        <taxon>Diplopterinae</taxon>
        <taxon>Diploptera</taxon>
    </lineage>
</organism>